<dbReference type="PANTHER" id="PTHR18895:SF74">
    <property type="entry name" value="MTRF1L RELEASE FACTOR GLUTAMINE METHYLTRANSFERASE"/>
    <property type="match status" value="1"/>
</dbReference>
<dbReference type="GO" id="GO:0003676">
    <property type="term" value="F:nucleic acid binding"/>
    <property type="evidence" value="ECO:0007669"/>
    <property type="project" value="InterPro"/>
</dbReference>
<dbReference type="GO" id="GO:0102559">
    <property type="term" value="F:peptide chain release factor N(5)-glutamine methyltransferase activity"/>
    <property type="evidence" value="ECO:0007669"/>
    <property type="project" value="UniProtKB-EC"/>
</dbReference>
<dbReference type="Gene3D" id="1.10.8.10">
    <property type="entry name" value="DNA helicase RuvA subunit, C-terminal domain"/>
    <property type="match status" value="1"/>
</dbReference>
<evidence type="ECO:0000256" key="5">
    <source>
        <dbReference type="HAMAP-Rule" id="MF_02126"/>
    </source>
</evidence>
<evidence type="ECO:0000259" key="8">
    <source>
        <dbReference type="Pfam" id="PF17827"/>
    </source>
</evidence>
<feature type="binding site" evidence="5">
    <location>
        <position position="271"/>
    </location>
    <ligand>
        <name>S-adenosyl-L-methionine</name>
        <dbReference type="ChEBI" id="CHEBI:59789"/>
    </ligand>
</feature>
<sequence length="393" mass="41637">MGQQAIGQDHRLGGPAVLKQHPQARQLLPGWDGRRPARGYGVGRPTLFRDRHPGRLDDRVALIRGATHAVTPSVTVNTSQPHDYAVSQVHEAIAEATQKLADVGIDSARVDAELLAEFALGVPRNRLPIAADPPPERLDLLRRLVAARATRVPVQYLTGLAPFRYLELAVGPGAFIPRPETELLVDWGLARLAGIEEPIVVDLASGSGAIALAVATECHGATVYAVERSTSALDWLRRNAAGTGARIVAADVTDPALLTELDGRVDLVLCNPPYVPDANPVAPEVSGYEPREAIFGGPDGLTVIGPVIARSAGLLRPGGYLGIEHDDSQGEAVPALLRADGRYEEIEDHRDLAGRPRFATARRLADCSGPASGAAPAVPRSSGPGPHREDLSQ</sequence>
<comment type="function">
    <text evidence="5">Methylates the class 1 translation termination release factors RF1/PrfA and RF2/PrfB on the glutamine residue of the universally conserved GGQ motif.</text>
</comment>
<dbReference type="Gene3D" id="3.40.50.150">
    <property type="entry name" value="Vaccinia Virus protein VP39"/>
    <property type="match status" value="1"/>
</dbReference>
<comment type="catalytic activity">
    <reaction evidence="4 5">
        <text>L-glutaminyl-[peptide chain release factor] + S-adenosyl-L-methionine = N(5)-methyl-L-glutaminyl-[peptide chain release factor] + S-adenosyl-L-homocysteine + H(+)</text>
        <dbReference type="Rhea" id="RHEA:42896"/>
        <dbReference type="Rhea" id="RHEA-COMP:10271"/>
        <dbReference type="Rhea" id="RHEA-COMP:10272"/>
        <dbReference type="ChEBI" id="CHEBI:15378"/>
        <dbReference type="ChEBI" id="CHEBI:30011"/>
        <dbReference type="ChEBI" id="CHEBI:57856"/>
        <dbReference type="ChEBI" id="CHEBI:59789"/>
        <dbReference type="ChEBI" id="CHEBI:61891"/>
        <dbReference type="EC" id="2.1.1.297"/>
    </reaction>
</comment>
<protein>
    <recommendedName>
        <fullName evidence="5">Release factor glutamine methyltransferase</fullName>
        <shortName evidence="5">RF MTase</shortName>
        <ecNumber evidence="5">2.1.1.297</ecNumber>
    </recommendedName>
    <alternativeName>
        <fullName evidence="5">N5-glutamine methyltransferase PrmC</fullName>
    </alternativeName>
    <alternativeName>
        <fullName evidence="5">Protein-(glutamine-N5) MTase PrmC</fullName>
    </alternativeName>
    <alternativeName>
        <fullName evidence="5">Protein-glutamine N-methyltransferase PrmC</fullName>
    </alternativeName>
</protein>
<dbReference type="InterPro" id="IPR002052">
    <property type="entry name" value="DNA_methylase_N6_adenine_CS"/>
</dbReference>
<evidence type="ECO:0000313" key="9">
    <source>
        <dbReference type="EMBL" id="GIH13459.1"/>
    </source>
</evidence>
<dbReference type="EMBL" id="BONZ01000015">
    <property type="protein sequence ID" value="GIH13459.1"/>
    <property type="molecule type" value="Genomic_DNA"/>
</dbReference>
<keyword evidence="1 5" id="KW-0489">Methyltransferase</keyword>
<dbReference type="AlphaFoldDB" id="A0A8J3QNP3"/>
<reference evidence="9" key="1">
    <citation type="submission" date="2021-01" db="EMBL/GenBank/DDBJ databases">
        <title>Whole genome shotgun sequence of Rugosimonospora africana NBRC 104875.</title>
        <authorList>
            <person name="Komaki H."/>
            <person name="Tamura T."/>
        </authorList>
    </citation>
    <scope>NUCLEOTIDE SEQUENCE</scope>
    <source>
        <strain evidence="9">NBRC 104875</strain>
    </source>
</reference>
<evidence type="ECO:0000256" key="4">
    <source>
        <dbReference type="ARBA" id="ARBA00048391"/>
    </source>
</evidence>
<dbReference type="NCBIfam" id="TIGR00536">
    <property type="entry name" value="hemK_fam"/>
    <property type="match status" value="1"/>
</dbReference>
<dbReference type="GO" id="GO:0032259">
    <property type="term" value="P:methylation"/>
    <property type="evidence" value="ECO:0007669"/>
    <property type="project" value="UniProtKB-KW"/>
</dbReference>
<feature type="domain" description="Methyltransferase small" evidence="7">
    <location>
        <begin position="199"/>
        <end position="275"/>
    </location>
</feature>
<dbReference type="Pfam" id="PF05175">
    <property type="entry name" value="MTS"/>
    <property type="match status" value="1"/>
</dbReference>
<dbReference type="InterPro" id="IPR004556">
    <property type="entry name" value="HemK-like"/>
</dbReference>
<dbReference type="Proteomes" id="UP000642748">
    <property type="component" value="Unassembled WGS sequence"/>
</dbReference>
<dbReference type="PANTHER" id="PTHR18895">
    <property type="entry name" value="HEMK METHYLTRANSFERASE"/>
    <property type="match status" value="1"/>
</dbReference>
<dbReference type="InterPro" id="IPR029063">
    <property type="entry name" value="SAM-dependent_MTases_sf"/>
</dbReference>
<evidence type="ECO:0000313" key="10">
    <source>
        <dbReference type="Proteomes" id="UP000642748"/>
    </source>
</evidence>
<dbReference type="EC" id="2.1.1.297" evidence="5"/>
<evidence type="ECO:0000256" key="2">
    <source>
        <dbReference type="ARBA" id="ARBA00022679"/>
    </source>
</evidence>
<dbReference type="PROSITE" id="PS00092">
    <property type="entry name" value="N6_MTASE"/>
    <property type="match status" value="1"/>
</dbReference>
<evidence type="ECO:0000256" key="1">
    <source>
        <dbReference type="ARBA" id="ARBA00022603"/>
    </source>
</evidence>
<dbReference type="InterPro" id="IPR040758">
    <property type="entry name" value="PrmC_N"/>
</dbReference>
<evidence type="ECO:0000259" key="7">
    <source>
        <dbReference type="Pfam" id="PF05175"/>
    </source>
</evidence>
<dbReference type="InterPro" id="IPR019874">
    <property type="entry name" value="RF_methyltr_PrmC"/>
</dbReference>
<comment type="caution">
    <text evidence="9">The sequence shown here is derived from an EMBL/GenBank/DDBJ whole genome shotgun (WGS) entry which is preliminary data.</text>
</comment>
<dbReference type="InterPro" id="IPR050320">
    <property type="entry name" value="N5-glutamine_MTase"/>
</dbReference>
<dbReference type="HAMAP" id="MF_02126">
    <property type="entry name" value="RF_methyltr_PrmC"/>
    <property type="match status" value="1"/>
</dbReference>
<feature type="binding site" evidence="5">
    <location>
        <begin position="271"/>
        <end position="274"/>
    </location>
    <ligand>
        <name>substrate</name>
    </ligand>
</feature>
<feature type="region of interest" description="Disordered" evidence="6">
    <location>
        <begin position="1"/>
        <end position="21"/>
    </location>
</feature>
<proteinExistence type="inferred from homology"/>
<dbReference type="CDD" id="cd02440">
    <property type="entry name" value="AdoMet_MTases"/>
    <property type="match status" value="1"/>
</dbReference>
<feature type="region of interest" description="Disordered" evidence="6">
    <location>
        <begin position="363"/>
        <end position="393"/>
    </location>
</feature>
<dbReference type="Pfam" id="PF17827">
    <property type="entry name" value="PrmC_N"/>
    <property type="match status" value="1"/>
</dbReference>
<feature type="compositionally biased region" description="Low complexity" evidence="6">
    <location>
        <begin position="368"/>
        <end position="385"/>
    </location>
</feature>
<gene>
    <name evidence="5" type="primary">prmC</name>
    <name evidence="9" type="ORF">Raf01_16310</name>
</gene>
<accession>A0A8J3QNP3</accession>
<name>A0A8J3QNP3_9ACTN</name>
<dbReference type="NCBIfam" id="TIGR03534">
    <property type="entry name" value="RF_mod_PrmC"/>
    <property type="match status" value="1"/>
</dbReference>
<keyword evidence="2 5" id="KW-0808">Transferase</keyword>
<evidence type="ECO:0000256" key="6">
    <source>
        <dbReference type="SAM" id="MobiDB-lite"/>
    </source>
</evidence>
<organism evidence="9 10">
    <name type="scientific">Rugosimonospora africana</name>
    <dbReference type="NCBI Taxonomy" id="556532"/>
    <lineage>
        <taxon>Bacteria</taxon>
        <taxon>Bacillati</taxon>
        <taxon>Actinomycetota</taxon>
        <taxon>Actinomycetes</taxon>
        <taxon>Micromonosporales</taxon>
        <taxon>Micromonosporaceae</taxon>
        <taxon>Rugosimonospora</taxon>
    </lineage>
</organism>
<keyword evidence="3 5" id="KW-0949">S-adenosyl-L-methionine</keyword>
<feature type="domain" description="Release factor glutamine methyltransferase N-terminal" evidence="8">
    <location>
        <begin position="91"/>
        <end position="159"/>
    </location>
</feature>
<comment type="caution">
    <text evidence="5">Lacks conserved residue(s) required for the propagation of feature annotation.</text>
</comment>
<dbReference type="InterPro" id="IPR007848">
    <property type="entry name" value="Small_mtfrase_dom"/>
</dbReference>
<comment type="similarity">
    <text evidence="5">Belongs to the protein N5-glutamine methyltransferase family. PrmC subfamily.</text>
</comment>
<evidence type="ECO:0000256" key="3">
    <source>
        <dbReference type="ARBA" id="ARBA00022691"/>
    </source>
</evidence>
<keyword evidence="10" id="KW-1185">Reference proteome</keyword>
<dbReference type="SUPFAM" id="SSF53335">
    <property type="entry name" value="S-adenosyl-L-methionine-dependent methyltransferases"/>
    <property type="match status" value="1"/>
</dbReference>
<feature type="binding site" evidence="5">
    <location>
        <position position="227"/>
    </location>
    <ligand>
        <name>S-adenosyl-L-methionine</name>
        <dbReference type="ChEBI" id="CHEBI:59789"/>
    </ligand>
</feature>